<dbReference type="Proteomes" id="UP000177169">
    <property type="component" value="Unassembled WGS sequence"/>
</dbReference>
<keyword evidence="6" id="KW-1133">Transmembrane helix</keyword>
<proteinExistence type="predicted"/>
<evidence type="ECO:0000256" key="5">
    <source>
        <dbReference type="ARBA" id="ARBA00022985"/>
    </source>
</evidence>
<reference evidence="9 10" key="1">
    <citation type="journal article" date="2016" name="Nat. Commun.">
        <title>Thousands of microbial genomes shed light on interconnected biogeochemical processes in an aquifer system.</title>
        <authorList>
            <person name="Anantharaman K."/>
            <person name="Brown C.T."/>
            <person name="Hug L.A."/>
            <person name="Sharon I."/>
            <person name="Castelle C.J."/>
            <person name="Probst A.J."/>
            <person name="Thomas B.C."/>
            <person name="Singh A."/>
            <person name="Wilkins M.J."/>
            <person name="Karaoz U."/>
            <person name="Brodie E.L."/>
            <person name="Williams K.H."/>
            <person name="Hubbard S.S."/>
            <person name="Banfield J.F."/>
        </authorList>
    </citation>
    <scope>NUCLEOTIDE SEQUENCE [LARGE SCALE GENOMIC DNA]</scope>
</reference>
<dbReference type="SUPFAM" id="SSF53448">
    <property type="entry name" value="Nucleotide-diphospho-sugar transferases"/>
    <property type="match status" value="1"/>
</dbReference>
<evidence type="ECO:0000256" key="6">
    <source>
        <dbReference type="ARBA" id="ARBA00022989"/>
    </source>
</evidence>
<keyword evidence="1" id="KW-1003">Cell membrane</keyword>
<keyword evidence="7" id="KW-0472">Membrane</keyword>
<sequence>MAYLLKELSVFFPVYNLEAQIKDTLVNALETIPNLAEKYEIIVVNDGSYDRTGEILSEIAKKNTNIRIITHKNNRGYGGALKSGFYGSKYEWIAFTDADGQFDISELPNLINLQKRTKADLVVGYYMKRAVKFYRKVNTWLWQLVVRILFGLNVKDIDCGFKLISKKVLSGIDPLESERGAFVSSEFLIKAQKAGFKIVEIGVHHYPRTEGRGTGADLNVIIRSFIDLFKLWKKLR</sequence>
<accession>A0A1F7Z4M2</accession>
<comment type="caution">
    <text evidence="9">The sequence shown here is derived from an EMBL/GenBank/DDBJ whole genome shotgun (WGS) entry which is preliminary data.</text>
</comment>
<dbReference type="CDD" id="cd04179">
    <property type="entry name" value="DPM_DPG-synthase_like"/>
    <property type="match status" value="1"/>
</dbReference>
<protein>
    <recommendedName>
        <fullName evidence="8">Glycosyltransferase 2-like domain-containing protein</fullName>
    </recommendedName>
</protein>
<dbReference type="InterPro" id="IPR050256">
    <property type="entry name" value="Glycosyltransferase_2"/>
</dbReference>
<keyword evidence="4" id="KW-0812">Transmembrane</keyword>
<dbReference type="InterPro" id="IPR001173">
    <property type="entry name" value="Glyco_trans_2-like"/>
</dbReference>
<evidence type="ECO:0000259" key="8">
    <source>
        <dbReference type="Pfam" id="PF00535"/>
    </source>
</evidence>
<dbReference type="PANTHER" id="PTHR48090">
    <property type="entry name" value="UNDECAPRENYL-PHOSPHATE 4-DEOXY-4-FORMAMIDO-L-ARABINOSE TRANSFERASE-RELATED"/>
    <property type="match status" value="1"/>
</dbReference>
<dbReference type="Gene3D" id="3.90.550.10">
    <property type="entry name" value="Spore Coat Polysaccharide Biosynthesis Protein SpsA, Chain A"/>
    <property type="match status" value="1"/>
</dbReference>
<dbReference type="GO" id="GO:0005886">
    <property type="term" value="C:plasma membrane"/>
    <property type="evidence" value="ECO:0007669"/>
    <property type="project" value="TreeGrafter"/>
</dbReference>
<evidence type="ECO:0000256" key="7">
    <source>
        <dbReference type="ARBA" id="ARBA00023136"/>
    </source>
</evidence>
<gene>
    <name evidence="9" type="ORF">A3D01_02660</name>
</gene>
<dbReference type="PANTHER" id="PTHR48090:SF3">
    <property type="entry name" value="UNDECAPRENYL-PHOSPHATE 4-DEOXY-4-FORMAMIDO-L-ARABINOSE TRANSFERASE"/>
    <property type="match status" value="1"/>
</dbReference>
<dbReference type="Pfam" id="PF00535">
    <property type="entry name" value="Glycos_transf_2"/>
    <property type="match status" value="1"/>
</dbReference>
<keyword evidence="2" id="KW-0328">Glycosyltransferase</keyword>
<evidence type="ECO:0000256" key="4">
    <source>
        <dbReference type="ARBA" id="ARBA00022692"/>
    </source>
</evidence>
<evidence type="ECO:0000256" key="1">
    <source>
        <dbReference type="ARBA" id="ARBA00022475"/>
    </source>
</evidence>
<evidence type="ECO:0000256" key="3">
    <source>
        <dbReference type="ARBA" id="ARBA00022679"/>
    </source>
</evidence>
<dbReference type="GO" id="GO:0099621">
    <property type="term" value="F:undecaprenyl-phosphate 4-deoxy-4-formamido-L-arabinose transferase activity"/>
    <property type="evidence" value="ECO:0007669"/>
    <property type="project" value="TreeGrafter"/>
</dbReference>
<dbReference type="EMBL" id="MGGR01000013">
    <property type="protein sequence ID" value="OGM33848.1"/>
    <property type="molecule type" value="Genomic_DNA"/>
</dbReference>
<dbReference type="STRING" id="1802505.A3D01_02660"/>
<feature type="domain" description="Glycosyltransferase 2-like" evidence="8">
    <location>
        <begin position="9"/>
        <end position="169"/>
    </location>
</feature>
<organism evidence="9 10">
    <name type="scientific">Candidatus Woesebacteria bacterium RIFCSPHIGHO2_02_FULL_39_13</name>
    <dbReference type="NCBI Taxonomy" id="1802505"/>
    <lineage>
        <taxon>Bacteria</taxon>
        <taxon>Candidatus Woeseibacteriota</taxon>
    </lineage>
</organism>
<evidence type="ECO:0000313" key="9">
    <source>
        <dbReference type="EMBL" id="OGM33848.1"/>
    </source>
</evidence>
<keyword evidence="5" id="KW-0448">Lipopolysaccharide biosynthesis</keyword>
<evidence type="ECO:0000256" key="2">
    <source>
        <dbReference type="ARBA" id="ARBA00022676"/>
    </source>
</evidence>
<dbReference type="AlphaFoldDB" id="A0A1F7Z4M2"/>
<keyword evidence="3" id="KW-0808">Transferase</keyword>
<name>A0A1F7Z4M2_9BACT</name>
<dbReference type="GO" id="GO:0009103">
    <property type="term" value="P:lipopolysaccharide biosynthetic process"/>
    <property type="evidence" value="ECO:0007669"/>
    <property type="project" value="UniProtKB-KW"/>
</dbReference>
<evidence type="ECO:0000313" key="10">
    <source>
        <dbReference type="Proteomes" id="UP000177169"/>
    </source>
</evidence>
<dbReference type="InterPro" id="IPR029044">
    <property type="entry name" value="Nucleotide-diphossugar_trans"/>
</dbReference>